<reference evidence="1" key="1">
    <citation type="submission" date="2023-03" db="EMBL/GenBank/DDBJ databases">
        <title>Chromosome-level genomes of two armyworms, Mythimna separata and Mythimna loreyi, provide insights into the biosynthesis and reception of sex pheromones.</title>
        <authorList>
            <person name="Zhao H."/>
        </authorList>
    </citation>
    <scope>NUCLEOTIDE SEQUENCE</scope>
    <source>
        <strain evidence="1">BeijingLab</strain>
    </source>
</reference>
<name>A0ACC2QHS1_9NEOP</name>
<dbReference type="EMBL" id="CM056780">
    <property type="protein sequence ID" value="KAJ8716235.1"/>
    <property type="molecule type" value="Genomic_DNA"/>
</dbReference>
<evidence type="ECO:0000313" key="1">
    <source>
        <dbReference type="EMBL" id="KAJ8716235.1"/>
    </source>
</evidence>
<comment type="caution">
    <text evidence="1">The sequence shown here is derived from an EMBL/GenBank/DDBJ whole genome shotgun (WGS) entry which is preliminary data.</text>
</comment>
<dbReference type="Proteomes" id="UP001231649">
    <property type="component" value="Chromosome 4"/>
</dbReference>
<accession>A0ACC2QHS1</accession>
<gene>
    <name evidence="1" type="ORF">PYW08_013520</name>
</gene>
<organism evidence="1 2">
    <name type="scientific">Mythimna loreyi</name>
    <dbReference type="NCBI Taxonomy" id="667449"/>
    <lineage>
        <taxon>Eukaryota</taxon>
        <taxon>Metazoa</taxon>
        <taxon>Ecdysozoa</taxon>
        <taxon>Arthropoda</taxon>
        <taxon>Hexapoda</taxon>
        <taxon>Insecta</taxon>
        <taxon>Pterygota</taxon>
        <taxon>Neoptera</taxon>
        <taxon>Endopterygota</taxon>
        <taxon>Lepidoptera</taxon>
        <taxon>Glossata</taxon>
        <taxon>Ditrysia</taxon>
        <taxon>Noctuoidea</taxon>
        <taxon>Noctuidae</taxon>
        <taxon>Noctuinae</taxon>
        <taxon>Hadenini</taxon>
        <taxon>Mythimna</taxon>
    </lineage>
</organism>
<keyword evidence="2" id="KW-1185">Reference proteome</keyword>
<protein>
    <submittedName>
        <fullName evidence="1">Uncharacterized protein</fullName>
    </submittedName>
</protein>
<evidence type="ECO:0000313" key="2">
    <source>
        <dbReference type="Proteomes" id="UP001231649"/>
    </source>
</evidence>
<proteinExistence type="predicted"/>
<sequence>MSTRSRSSTSTKFAAYSTKSLKPCVSAPTCTAHRHRPRPPPCPEPDECYRRCKNKKRKCQSAVETVTREGSRCSFGYVLQIGIDVANRIAPTWRKRDAILRWKSLRGERAAAPRRWVTRSTRCLDRLMSIHLSGT</sequence>